<name>A0A0D0LB72_VARPD</name>
<accession>A0A0D0LB72</accession>
<dbReference type="CDD" id="cd07012">
    <property type="entry name" value="PBP2_Bug_TTT"/>
    <property type="match status" value="1"/>
</dbReference>
<keyword evidence="2" id="KW-0732">Signal</keyword>
<comment type="caution">
    <text evidence="3">The sequence shown here is derived from an EMBL/GenBank/DDBJ whole genome shotgun (WGS) entry which is preliminary data.</text>
</comment>
<dbReference type="InterPro" id="IPR005064">
    <property type="entry name" value="BUG"/>
</dbReference>
<dbReference type="PIRSF" id="PIRSF017082">
    <property type="entry name" value="YflP"/>
    <property type="match status" value="1"/>
</dbReference>
<dbReference type="Pfam" id="PF03401">
    <property type="entry name" value="TctC"/>
    <property type="match status" value="1"/>
</dbReference>
<proteinExistence type="inferred from homology"/>
<evidence type="ECO:0000256" key="1">
    <source>
        <dbReference type="ARBA" id="ARBA00006987"/>
    </source>
</evidence>
<gene>
    <name evidence="3" type="ORF">RT97_05440</name>
</gene>
<reference evidence="3 4" key="1">
    <citation type="submission" date="2014-12" db="EMBL/GenBank/DDBJ databases">
        <title>16Stimator: statistical estimation of ribosomal gene copy numbers from draft genome assemblies.</title>
        <authorList>
            <person name="Perisin M.A."/>
            <person name="Vetter M."/>
            <person name="Gilbert J.A."/>
            <person name="Bergelson J."/>
        </authorList>
    </citation>
    <scope>NUCLEOTIDE SEQUENCE [LARGE SCALE GENOMIC DNA]</scope>
    <source>
        <strain evidence="3 4">MEDvA23</strain>
    </source>
</reference>
<dbReference type="Gene3D" id="3.40.190.150">
    <property type="entry name" value="Bordetella uptake gene, domain 1"/>
    <property type="match status" value="1"/>
</dbReference>
<dbReference type="PANTHER" id="PTHR42928:SF5">
    <property type="entry name" value="BLR1237 PROTEIN"/>
    <property type="match status" value="1"/>
</dbReference>
<dbReference type="Proteomes" id="UP000032067">
    <property type="component" value="Unassembled WGS sequence"/>
</dbReference>
<dbReference type="AlphaFoldDB" id="A0A0D0LB72"/>
<feature type="signal peptide" evidence="2">
    <location>
        <begin position="1"/>
        <end position="22"/>
    </location>
</feature>
<dbReference type="PANTHER" id="PTHR42928">
    <property type="entry name" value="TRICARBOXYLATE-BINDING PROTEIN"/>
    <property type="match status" value="1"/>
</dbReference>
<evidence type="ECO:0000313" key="4">
    <source>
        <dbReference type="Proteomes" id="UP000032067"/>
    </source>
</evidence>
<evidence type="ECO:0008006" key="5">
    <source>
        <dbReference type="Google" id="ProtNLM"/>
    </source>
</evidence>
<evidence type="ECO:0000256" key="2">
    <source>
        <dbReference type="SAM" id="SignalP"/>
    </source>
</evidence>
<dbReference type="SUPFAM" id="SSF53850">
    <property type="entry name" value="Periplasmic binding protein-like II"/>
    <property type="match status" value="1"/>
</dbReference>
<organism evidence="3 4">
    <name type="scientific">Variovorax paradoxus</name>
    <dbReference type="NCBI Taxonomy" id="34073"/>
    <lineage>
        <taxon>Bacteria</taxon>
        <taxon>Pseudomonadati</taxon>
        <taxon>Pseudomonadota</taxon>
        <taxon>Betaproteobacteria</taxon>
        <taxon>Burkholderiales</taxon>
        <taxon>Comamonadaceae</taxon>
        <taxon>Variovorax</taxon>
    </lineage>
</organism>
<comment type="similarity">
    <text evidence="1">Belongs to the UPF0065 (bug) family.</text>
</comment>
<feature type="chain" id="PRO_5002232731" description="Tripartite tricarboxylate transporter substrate binding protein" evidence="2">
    <location>
        <begin position="23"/>
        <end position="322"/>
    </location>
</feature>
<dbReference type="InterPro" id="IPR042100">
    <property type="entry name" value="Bug_dom1"/>
</dbReference>
<dbReference type="Gene3D" id="3.40.190.10">
    <property type="entry name" value="Periplasmic binding protein-like II"/>
    <property type="match status" value="1"/>
</dbReference>
<sequence>MRRSLVTAGVASLIARPALALAQSDIVQLTVGFPPGGPSDIVARLLLDAGLGEAYGRRFIVDNRPGGGGMIAARRVARAAPDGHSFLMTPSFLLSNALVYAQPGYDPLKDFTPVGAIGSSYLVLAVHADAPFQGFADLAAHAREKGPEVSFVSPGAGSHHHLAGEGLNRSIGVRMTHVPYKGEAAALQDVLGRQATCGFFAIGLVQQHVGAGRLRLLAVAALQRMPEVPNVPTLREAGADHPLFDIVSWFGVFAPARTPDAIVRRLAQALDAVLGKPAVAQRLAEFGIRPWRLAPEEFAGLLVRDLALWKKGIEATDVRLAL</sequence>
<dbReference type="EMBL" id="JXQQ01000010">
    <property type="protein sequence ID" value="KIQ35457.1"/>
    <property type="molecule type" value="Genomic_DNA"/>
</dbReference>
<protein>
    <recommendedName>
        <fullName evidence="5">Tripartite tricarboxylate transporter substrate binding protein</fullName>
    </recommendedName>
</protein>
<evidence type="ECO:0000313" key="3">
    <source>
        <dbReference type="EMBL" id="KIQ35457.1"/>
    </source>
</evidence>